<feature type="transmembrane region" description="Helical" evidence="5">
    <location>
        <begin position="12"/>
        <end position="34"/>
    </location>
</feature>
<evidence type="ECO:0000256" key="5">
    <source>
        <dbReference type="SAM" id="Phobius"/>
    </source>
</evidence>
<dbReference type="AlphaFoldDB" id="A0A077ZI33"/>
<feature type="transmembrane region" description="Helical" evidence="5">
    <location>
        <begin position="129"/>
        <end position="150"/>
    </location>
</feature>
<dbReference type="Pfam" id="PF10242">
    <property type="entry name" value="L_HMGIC_fpl"/>
    <property type="match status" value="1"/>
</dbReference>
<accession>A0A077ZI33</accession>
<sequence length="240" mass="26312">MVSSSLTRTGYAWSTLSALTAAIAALGFYMPYWLKGELTLHQQTIPAYFNSFRRCNYPGTIQPTSYESFKQVIITKCGRYATFDDIPTLWWKITTIVVGIGASLTIFTAIITLSACCTRDVITRTTARIIGIFQILAAMFICVGCLMYPLGWGNKEAKEACGRQAGPYSLGNIRFNSSCSLIQSLSITGKCKIGYAYCILLIDTLLLFACAVLSTTAAKKFDWNRLNAKEPTSSSASVTL</sequence>
<dbReference type="PANTHER" id="PTHR12489:SF16">
    <property type="entry name" value="LHFPL TETRASPAN SUBFAMILY MEMBER 6 PROTEIN-RELATED"/>
    <property type="match status" value="1"/>
</dbReference>
<evidence type="ECO:0000313" key="7">
    <source>
        <dbReference type="Proteomes" id="UP000030665"/>
    </source>
</evidence>
<feature type="transmembrane region" description="Helical" evidence="5">
    <location>
        <begin position="89"/>
        <end position="117"/>
    </location>
</feature>
<proteinExistence type="predicted"/>
<organism evidence="6 7">
    <name type="scientific">Trichuris trichiura</name>
    <name type="common">Whipworm</name>
    <name type="synonym">Trichocephalus trichiurus</name>
    <dbReference type="NCBI Taxonomy" id="36087"/>
    <lineage>
        <taxon>Eukaryota</taxon>
        <taxon>Metazoa</taxon>
        <taxon>Ecdysozoa</taxon>
        <taxon>Nematoda</taxon>
        <taxon>Enoplea</taxon>
        <taxon>Dorylaimia</taxon>
        <taxon>Trichinellida</taxon>
        <taxon>Trichuridae</taxon>
        <taxon>Trichuris</taxon>
    </lineage>
</organism>
<evidence type="ECO:0000256" key="2">
    <source>
        <dbReference type="ARBA" id="ARBA00022692"/>
    </source>
</evidence>
<dbReference type="GO" id="GO:0016020">
    <property type="term" value="C:membrane"/>
    <property type="evidence" value="ECO:0007669"/>
    <property type="project" value="UniProtKB-SubCell"/>
</dbReference>
<dbReference type="EMBL" id="HG806601">
    <property type="protein sequence ID" value="CDW59469.1"/>
    <property type="molecule type" value="Genomic_DNA"/>
</dbReference>
<dbReference type="OrthoDB" id="5873721at2759"/>
<feature type="transmembrane region" description="Helical" evidence="5">
    <location>
        <begin position="194"/>
        <end position="215"/>
    </location>
</feature>
<dbReference type="STRING" id="36087.A0A077ZI33"/>
<dbReference type="Gene3D" id="1.20.140.150">
    <property type="match status" value="1"/>
</dbReference>
<reference evidence="6" key="2">
    <citation type="submission" date="2014-03" db="EMBL/GenBank/DDBJ databases">
        <title>The whipworm genome and dual-species transcriptomics of an intimate host-pathogen interaction.</title>
        <authorList>
            <person name="Foth B.J."/>
            <person name="Tsai I.J."/>
            <person name="Reid A.J."/>
            <person name="Bancroft A.J."/>
            <person name="Nichol S."/>
            <person name="Tracey A."/>
            <person name="Holroyd N."/>
            <person name="Cotton J.A."/>
            <person name="Stanley E.J."/>
            <person name="Zarowiecki M."/>
            <person name="Liu J.Z."/>
            <person name="Huckvale T."/>
            <person name="Cooper P.J."/>
            <person name="Grencis R.K."/>
            <person name="Berriman M."/>
        </authorList>
    </citation>
    <scope>NUCLEOTIDE SEQUENCE [LARGE SCALE GENOMIC DNA]</scope>
</reference>
<evidence type="ECO:0000256" key="3">
    <source>
        <dbReference type="ARBA" id="ARBA00022989"/>
    </source>
</evidence>
<keyword evidence="3 5" id="KW-1133">Transmembrane helix</keyword>
<name>A0A077ZI33_TRITR</name>
<dbReference type="InterPro" id="IPR019372">
    <property type="entry name" value="LHFPL"/>
</dbReference>
<protein>
    <submittedName>
        <fullName evidence="6">Lipoma HMGIC fusion partner</fullName>
    </submittedName>
</protein>
<keyword evidence="2 5" id="KW-0812">Transmembrane</keyword>
<dbReference type="PANTHER" id="PTHR12489">
    <property type="entry name" value="LIPOMA HMGIC FUSION PARTNER-LIKE PROTEIN"/>
    <property type="match status" value="1"/>
</dbReference>
<evidence type="ECO:0000313" key="6">
    <source>
        <dbReference type="EMBL" id="CDW59469.1"/>
    </source>
</evidence>
<dbReference type="Proteomes" id="UP000030665">
    <property type="component" value="Unassembled WGS sequence"/>
</dbReference>
<reference evidence="6" key="1">
    <citation type="submission" date="2014-01" db="EMBL/GenBank/DDBJ databases">
        <authorList>
            <person name="Aslett M."/>
        </authorList>
    </citation>
    <scope>NUCLEOTIDE SEQUENCE</scope>
</reference>
<evidence type="ECO:0000256" key="1">
    <source>
        <dbReference type="ARBA" id="ARBA00004141"/>
    </source>
</evidence>
<comment type="subcellular location">
    <subcellularLocation>
        <location evidence="1">Membrane</location>
        <topology evidence="1">Multi-pass membrane protein</topology>
    </subcellularLocation>
</comment>
<keyword evidence="7" id="KW-1185">Reference proteome</keyword>
<evidence type="ECO:0000256" key="4">
    <source>
        <dbReference type="ARBA" id="ARBA00023136"/>
    </source>
</evidence>
<keyword evidence="4 5" id="KW-0472">Membrane</keyword>
<gene>
    <name evidence="6" type="ORF">TTRE_0000780301</name>
</gene>